<keyword evidence="13" id="KW-1185">Reference proteome</keyword>
<name>D1A4F1_THECD</name>
<evidence type="ECO:0000256" key="9">
    <source>
        <dbReference type="ARBA" id="ARBA00023136"/>
    </source>
</evidence>
<feature type="transmembrane region" description="Helical" evidence="10">
    <location>
        <begin position="89"/>
        <end position="108"/>
    </location>
</feature>
<dbReference type="InterPro" id="IPR005672">
    <property type="entry name" value="Phosphate_PstA"/>
</dbReference>
<keyword evidence="9 10" id="KW-0472">Membrane</keyword>
<dbReference type="HOGENOM" id="CLU_033621_2_0_11"/>
<dbReference type="InterPro" id="IPR051408">
    <property type="entry name" value="Phosphate_transprt_permease"/>
</dbReference>
<dbReference type="GO" id="GO:0005886">
    <property type="term" value="C:plasma membrane"/>
    <property type="evidence" value="ECO:0007669"/>
    <property type="project" value="UniProtKB-SubCell"/>
</dbReference>
<dbReference type="Gene3D" id="1.10.3720.10">
    <property type="entry name" value="MetI-like"/>
    <property type="match status" value="1"/>
</dbReference>
<dbReference type="InterPro" id="IPR000515">
    <property type="entry name" value="MetI-like"/>
</dbReference>
<comment type="subcellular location">
    <subcellularLocation>
        <location evidence="2 10">Cell membrane</location>
        <topology evidence="2 10">Multi-pass membrane protein</topology>
    </subcellularLocation>
</comment>
<evidence type="ECO:0000259" key="11">
    <source>
        <dbReference type="PROSITE" id="PS50928"/>
    </source>
</evidence>
<dbReference type="PROSITE" id="PS50928">
    <property type="entry name" value="ABC_TM1"/>
    <property type="match status" value="1"/>
</dbReference>
<dbReference type="NCBIfam" id="TIGR00974">
    <property type="entry name" value="3a0107s02c"/>
    <property type="match status" value="1"/>
</dbReference>
<dbReference type="Proteomes" id="UP000001918">
    <property type="component" value="Chromosome"/>
</dbReference>
<dbReference type="STRING" id="471852.Tcur_0591"/>
<evidence type="ECO:0000256" key="10">
    <source>
        <dbReference type="RuleBase" id="RU363043"/>
    </source>
</evidence>
<dbReference type="GO" id="GO:0005315">
    <property type="term" value="F:phosphate transmembrane transporter activity"/>
    <property type="evidence" value="ECO:0007669"/>
    <property type="project" value="InterPro"/>
</dbReference>
<gene>
    <name evidence="12" type="ordered locus">Tcur_0591</name>
</gene>
<evidence type="ECO:0000313" key="13">
    <source>
        <dbReference type="Proteomes" id="UP000001918"/>
    </source>
</evidence>
<evidence type="ECO:0000256" key="1">
    <source>
        <dbReference type="ARBA" id="ARBA00003510"/>
    </source>
</evidence>
<sequence>MSITATGSPPGGLPKVSARRRAADLTVRVLVCAAFVLAVIPLASVLWMVLTRGLARLDLTFLTYSMNGLSSGDEGGGANHAIVGTLQQVGLSTAMAVPLGVLTGIYLVEYGDGKRLARVITFFVDVMTGIPSIVAGLFVMAFWLVALGFEYSGFAGSLALAILMLPTVVRATEEMLKLVPGDLREASYALGVPRWRTVCFVVLPTALTGIVTGVMLAVARVMGETAPLLLLIFVTDAINANPFAGPQGSLPTFIWYQAGDPNPQAIERAWAAALTLILLIMLLNLGARLLARLRKPVSR</sequence>
<evidence type="ECO:0000313" key="12">
    <source>
        <dbReference type="EMBL" id="ACY96186.1"/>
    </source>
</evidence>
<dbReference type="eggNOG" id="COG0581">
    <property type="taxonomic scope" value="Bacteria"/>
</dbReference>
<keyword evidence="8 10" id="KW-1133">Transmembrane helix</keyword>
<dbReference type="OrthoDB" id="9775069at2"/>
<dbReference type="InterPro" id="IPR035906">
    <property type="entry name" value="MetI-like_sf"/>
</dbReference>
<comment type="function">
    <text evidence="1">Part of the binding-protein-dependent transport system for phosphate; probably responsible for the translocation of the substrate across the membrane.</text>
</comment>
<keyword evidence="7 10" id="KW-0812">Transmembrane</keyword>
<dbReference type="PANTHER" id="PTHR42922">
    <property type="entry name" value="PHOSPHATE TRANSPORT SYSTEM PERMEASE PROTEIN PSTA"/>
    <property type="match status" value="1"/>
</dbReference>
<proteinExistence type="inferred from homology"/>
<dbReference type="RefSeq" id="WP_012850970.1">
    <property type="nucleotide sequence ID" value="NC_013510.1"/>
</dbReference>
<evidence type="ECO:0000256" key="3">
    <source>
        <dbReference type="ARBA" id="ARBA00007069"/>
    </source>
</evidence>
<dbReference type="CDD" id="cd06261">
    <property type="entry name" value="TM_PBP2"/>
    <property type="match status" value="1"/>
</dbReference>
<evidence type="ECO:0000256" key="7">
    <source>
        <dbReference type="ARBA" id="ARBA00022692"/>
    </source>
</evidence>
<feature type="transmembrane region" description="Helical" evidence="10">
    <location>
        <begin position="120"/>
        <end position="145"/>
    </location>
</feature>
<dbReference type="EMBL" id="CP001738">
    <property type="protein sequence ID" value="ACY96186.1"/>
    <property type="molecule type" value="Genomic_DNA"/>
</dbReference>
<evidence type="ECO:0000256" key="4">
    <source>
        <dbReference type="ARBA" id="ARBA00022448"/>
    </source>
</evidence>
<reference evidence="12 13" key="1">
    <citation type="journal article" date="2011" name="Stand. Genomic Sci.">
        <title>Complete genome sequence of Thermomonospora curvata type strain (B9).</title>
        <authorList>
            <person name="Chertkov O."/>
            <person name="Sikorski J."/>
            <person name="Nolan M."/>
            <person name="Lapidus A."/>
            <person name="Lucas S."/>
            <person name="Del Rio T.G."/>
            <person name="Tice H."/>
            <person name="Cheng J.F."/>
            <person name="Goodwin L."/>
            <person name="Pitluck S."/>
            <person name="Liolios K."/>
            <person name="Ivanova N."/>
            <person name="Mavromatis K."/>
            <person name="Mikhailova N."/>
            <person name="Ovchinnikova G."/>
            <person name="Pati A."/>
            <person name="Chen A."/>
            <person name="Palaniappan K."/>
            <person name="Djao O.D."/>
            <person name="Land M."/>
            <person name="Hauser L."/>
            <person name="Chang Y.J."/>
            <person name="Jeffries C.D."/>
            <person name="Brettin T."/>
            <person name="Han C."/>
            <person name="Detter J.C."/>
            <person name="Rohde M."/>
            <person name="Goker M."/>
            <person name="Woyke T."/>
            <person name="Bristow J."/>
            <person name="Eisen J.A."/>
            <person name="Markowitz V."/>
            <person name="Hugenholtz P."/>
            <person name="Klenk H.P."/>
            <person name="Kyrpides N.C."/>
        </authorList>
    </citation>
    <scope>NUCLEOTIDE SEQUENCE [LARGE SCALE GENOMIC DNA]</scope>
    <source>
        <strain evidence="13">ATCC 19995 / DSM 43183 / JCM 3096 / KCTC 9072 / NBRC 15933 / NCIMB 10081 / Henssen B9</strain>
    </source>
</reference>
<keyword evidence="4" id="KW-0813">Transport</keyword>
<evidence type="ECO:0000256" key="5">
    <source>
        <dbReference type="ARBA" id="ARBA00022475"/>
    </source>
</evidence>
<dbReference type="AlphaFoldDB" id="D1A4F1"/>
<dbReference type="PANTHER" id="PTHR42922:SF1">
    <property type="entry name" value="PHOSPHATE TRANSPORT SYSTEM PERMEASE PROTEIN PSTA"/>
    <property type="match status" value="1"/>
</dbReference>
<evidence type="ECO:0000256" key="6">
    <source>
        <dbReference type="ARBA" id="ARBA00022592"/>
    </source>
</evidence>
<keyword evidence="5 10" id="KW-1003">Cell membrane</keyword>
<feature type="transmembrane region" description="Helical" evidence="10">
    <location>
        <begin position="151"/>
        <end position="169"/>
    </location>
</feature>
<evidence type="ECO:0000256" key="2">
    <source>
        <dbReference type="ARBA" id="ARBA00004651"/>
    </source>
</evidence>
<keyword evidence="6" id="KW-0592">Phosphate transport</keyword>
<feature type="transmembrane region" description="Helical" evidence="10">
    <location>
        <begin position="25"/>
        <end position="50"/>
    </location>
</feature>
<dbReference type="Pfam" id="PF00528">
    <property type="entry name" value="BPD_transp_1"/>
    <property type="match status" value="1"/>
</dbReference>
<feature type="transmembrane region" description="Helical" evidence="10">
    <location>
        <begin position="269"/>
        <end position="291"/>
    </location>
</feature>
<organism evidence="12 13">
    <name type="scientific">Thermomonospora curvata (strain ATCC 19995 / DSM 43183 / JCM 3096 / KCTC 9072 / NBRC 15933 / NCIMB 10081 / Henssen B9)</name>
    <dbReference type="NCBI Taxonomy" id="471852"/>
    <lineage>
        <taxon>Bacteria</taxon>
        <taxon>Bacillati</taxon>
        <taxon>Actinomycetota</taxon>
        <taxon>Actinomycetes</taxon>
        <taxon>Streptosporangiales</taxon>
        <taxon>Thermomonosporaceae</taxon>
        <taxon>Thermomonospora</taxon>
    </lineage>
</organism>
<dbReference type="GO" id="GO:0035435">
    <property type="term" value="P:phosphate ion transmembrane transport"/>
    <property type="evidence" value="ECO:0007669"/>
    <property type="project" value="InterPro"/>
</dbReference>
<accession>D1A4F1</accession>
<protein>
    <recommendedName>
        <fullName evidence="10">Phosphate transport system permease protein PstA</fullName>
    </recommendedName>
</protein>
<evidence type="ECO:0000256" key="8">
    <source>
        <dbReference type="ARBA" id="ARBA00022989"/>
    </source>
</evidence>
<dbReference type="SUPFAM" id="SSF161098">
    <property type="entry name" value="MetI-like"/>
    <property type="match status" value="1"/>
</dbReference>
<feature type="domain" description="ABC transmembrane type-1" evidence="11">
    <location>
        <begin position="82"/>
        <end position="287"/>
    </location>
</feature>
<feature type="transmembrane region" description="Helical" evidence="10">
    <location>
        <begin position="198"/>
        <end position="219"/>
    </location>
</feature>
<dbReference type="KEGG" id="tcu:Tcur_0591"/>
<comment type="similarity">
    <text evidence="3 10">Belongs to the binding-protein-dependent transport system permease family. CysTW subfamily.</text>
</comment>